<dbReference type="GeneTree" id="ENSGT00390000017443"/>
<protein>
    <submittedName>
        <fullName evidence="5">Alpha-ketoglutarate dehydrogenase subunit 4</fullName>
    </submittedName>
</protein>
<dbReference type="Proteomes" id="UP000008672">
    <property type="component" value="Unassembled WGS sequence"/>
</dbReference>
<dbReference type="EMBL" id="AFYH01216391">
    <property type="status" value="NOT_ANNOTATED_CDS"/>
    <property type="molecule type" value="Genomic_DNA"/>
</dbReference>
<evidence type="ECO:0000256" key="3">
    <source>
        <dbReference type="ARBA" id="ARBA00043970"/>
    </source>
</evidence>
<dbReference type="InParanoid" id="M3XIE2"/>
<keyword evidence="2" id="KW-0496">Mitochondrion</keyword>
<accession>M3XIE2</accession>
<dbReference type="Bgee" id="ENSLACG00000022349">
    <property type="expression patterns" value="Expressed in muscle tissue and 6 other cell types or tissues"/>
</dbReference>
<comment type="similarity">
    <text evidence="3">Belongs to the alpha-ketoglutarate dehydrogenase component 4 family.</text>
</comment>
<reference evidence="5" key="2">
    <citation type="submission" date="2025-08" db="UniProtKB">
        <authorList>
            <consortium name="Ensembl"/>
        </authorList>
    </citation>
    <scope>IDENTIFICATION</scope>
</reference>
<dbReference type="eggNOG" id="ENOG502S7A7">
    <property type="taxonomic scope" value="Eukaryota"/>
</dbReference>
<dbReference type="HOGENOM" id="CLU_135102_0_0_1"/>
<evidence type="ECO:0000256" key="4">
    <source>
        <dbReference type="SAM" id="MobiDB-lite"/>
    </source>
</evidence>
<dbReference type="EMBL" id="AFYH01216392">
    <property type="status" value="NOT_ANNOTATED_CDS"/>
    <property type="molecule type" value="Genomic_DNA"/>
</dbReference>
<organism evidence="5 6">
    <name type="scientific">Latimeria chalumnae</name>
    <name type="common">Coelacanth</name>
    <dbReference type="NCBI Taxonomy" id="7897"/>
    <lineage>
        <taxon>Eukaryota</taxon>
        <taxon>Metazoa</taxon>
        <taxon>Chordata</taxon>
        <taxon>Craniata</taxon>
        <taxon>Vertebrata</taxon>
        <taxon>Euteleostomi</taxon>
        <taxon>Coelacanthiformes</taxon>
        <taxon>Coelacanthidae</taxon>
        <taxon>Latimeria</taxon>
    </lineage>
</organism>
<name>M3XIE2_LATCH</name>
<sequence length="100" mass="10962">MGSKMVAASRVVQAVKPHAPLIRFPDRKGYPRPNVHEALKSVVLPAPSSYAAASGPQGPQTSRLPGTPDTIEIVRALPQKYRRRSVTEEEMEYIQRGGPE</sequence>
<dbReference type="GO" id="GO:0005739">
    <property type="term" value="C:mitochondrion"/>
    <property type="evidence" value="ECO:0007669"/>
    <property type="project" value="UniProtKB-SubCell"/>
</dbReference>
<dbReference type="Ensembl" id="ENSLACT00000025299.1">
    <property type="protein sequence ID" value="ENSLACP00000022498.1"/>
    <property type="gene ID" value="ENSLACG00000022349.1"/>
</dbReference>
<evidence type="ECO:0000256" key="1">
    <source>
        <dbReference type="ARBA" id="ARBA00004173"/>
    </source>
</evidence>
<comment type="subcellular location">
    <subcellularLocation>
        <location evidence="1">Mitochondrion</location>
    </subcellularLocation>
</comment>
<dbReference type="PANTHER" id="PTHR31601">
    <property type="entry name" value="28S RIBOSOMAL PROTEIN S36, MITOCHONDRIAL"/>
    <property type="match status" value="1"/>
</dbReference>
<dbReference type="FunCoup" id="M3XIE2">
    <property type="interactions" value="477"/>
</dbReference>
<evidence type="ECO:0000313" key="6">
    <source>
        <dbReference type="Proteomes" id="UP000008672"/>
    </source>
</evidence>
<reference evidence="5" key="3">
    <citation type="submission" date="2025-09" db="UniProtKB">
        <authorList>
            <consortium name="Ensembl"/>
        </authorList>
    </citation>
    <scope>IDENTIFICATION</scope>
</reference>
<dbReference type="OrthoDB" id="2116030at2759"/>
<dbReference type="KEGG" id="lcm:102359815"/>
<evidence type="ECO:0000256" key="2">
    <source>
        <dbReference type="ARBA" id="ARBA00023128"/>
    </source>
</evidence>
<keyword evidence="6" id="KW-1185">Reference proteome</keyword>
<dbReference type="CTD" id="92259"/>
<proteinExistence type="inferred from homology"/>
<dbReference type="InterPro" id="IPR020373">
    <property type="entry name" value="Kgd4/YMR-31"/>
</dbReference>
<gene>
    <name evidence="5" type="primary">KGD4</name>
</gene>
<evidence type="ECO:0000313" key="5">
    <source>
        <dbReference type="Ensembl" id="ENSLACP00000022498.1"/>
    </source>
</evidence>
<dbReference type="RefSeq" id="XP_006010329.1">
    <property type="nucleotide sequence ID" value="XM_006010267.2"/>
</dbReference>
<dbReference type="GO" id="GO:0006103">
    <property type="term" value="P:2-oxoglutarate metabolic process"/>
    <property type="evidence" value="ECO:0007669"/>
    <property type="project" value="InterPro"/>
</dbReference>
<dbReference type="AlphaFoldDB" id="M3XIE2"/>
<feature type="region of interest" description="Disordered" evidence="4">
    <location>
        <begin position="48"/>
        <end position="67"/>
    </location>
</feature>
<reference evidence="6" key="1">
    <citation type="submission" date="2011-08" db="EMBL/GenBank/DDBJ databases">
        <title>The draft genome of Latimeria chalumnae.</title>
        <authorList>
            <person name="Di Palma F."/>
            <person name="Alfoldi J."/>
            <person name="Johnson J."/>
            <person name="Berlin A."/>
            <person name="Gnerre S."/>
            <person name="Jaffe D."/>
            <person name="MacCallum I."/>
            <person name="Young S."/>
            <person name="Walker B.J."/>
            <person name="Lander E."/>
            <person name="Lindblad-Toh K."/>
        </authorList>
    </citation>
    <scope>NUCLEOTIDE SEQUENCE [LARGE SCALE GENOMIC DNA]</scope>
    <source>
        <strain evidence="6">Wild caught</strain>
    </source>
</reference>
<dbReference type="OMA" id="MSQHSKG"/>
<dbReference type="GO" id="GO:0004591">
    <property type="term" value="F:oxoglutarate dehydrogenase (succinyl-transferring) activity"/>
    <property type="evidence" value="ECO:0007669"/>
    <property type="project" value="TreeGrafter"/>
</dbReference>
<dbReference type="GeneID" id="102359815"/>
<feature type="compositionally biased region" description="Low complexity" evidence="4">
    <location>
        <begin position="48"/>
        <end position="59"/>
    </location>
</feature>
<dbReference type="STRING" id="7897.ENSLACP00000022498"/>
<dbReference type="PANTHER" id="PTHR31601:SF2">
    <property type="entry name" value="ALPHA-KETOGLUTARATE DEHYDROGENASE COMPONENT 4"/>
    <property type="match status" value="1"/>
</dbReference>